<name>A0ABU8I2N9_9SPHI</name>
<sequence length="266" mass="28328">MNQLKKLGILGICSTTLFFSGCDTLNQGGFGLPPQGTGSTGTGTKGTSGSTSTGSTATGTITQAEATSGVKQALNNGLQQSISILSKKDGFLGDQVVRILMPDEAKKVESALRAVGMGSLCDQFITSMNRAAESAVKEASSVFINSLSRMTINDAFNILLSGKQDAATTFFRNSTTQELTARFSPIIESAMGKNNVTQYWTQLTSAYNQLPLGKKIETNLTAYVTQKAIDGLFVKVADQELKIRQNIGGARDSNILQRVFGWADKQ</sequence>
<organism evidence="2 3">
    <name type="scientific">Sphingobacterium tenebrionis</name>
    <dbReference type="NCBI Taxonomy" id="3111775"/>
    <lineage>
        <taxon>Bacteria</taxon>
        <taxon>Pseudomonadati</taxon>
        <taxon>Bacteroidota</taxon>
        <taxon>Sphingobacteriia</taxon>
        <taxon>Sphingobacteriales</taxon>
        <taxon>Sphingobacteriaceae</taxon>
        <taxon>Sphingobacterium</taxon>
    </lineage>
</organism>
<dbReference type="RefSeq" id="WP_336557262.1">
    <property type="nucleotide sequence ID" value="NZ_JAYLLN010000005.1"/>
</dbReference>
<evidence type="ECO:0000313" key="2">
    <source>
        <dbReference type="EMBL" id="MEI5983986.1"/>
    </source>
</evidence>
<protein>
    <submittedName>
        <fullName evidence="2">DUF4197 domain-containing protein</fullName>
    </submittedName>
</protein>
<feature type="region of interest" description="Disordered" evidence="1">
    <location>
        <begin position="33"/>
        <end position="57"/>
    </location>
</feature>
<dbReference type="EMBL" id="JAYLLN010000005">
    <property type="protein sequence ID" value="MEI5983986.1"/>
    <property type="molecule type" value="Genomic_DNA"/>
</dbReference>
<evidence type="ECO:0000256" key="1">
    <source>
        <dbReference type="SAM" id="MobiDB-lite"/>
    </source>
</evidence>
<comment type="caution">
    <text evidence="2">The sequence shown here is derived from an EMBL/GenBank/DDBJ whole genome shotgun (WGS) entry which is preliminary data.</text>
</comment>
<gene>
    <name evidence="2" type="ORF">VJ786_03625</name>
</gene>
<reference evidence="2 3" key="1">
    <citation type="submission" date="2024-01" db="EMBL/GenBank/DDBJ databases">
        <title>Sphingobacterium tenebrionis sp. nov., a novel endophyte isolated from tenebrio molitor intestines.</title>
        <authorList>
            <person name="Zhang C."/>
        </authorList>
    </citation>
    <scope>NUCLEOTIDE SEQUENCE [LARGE SCALE GENOMIC DNA]</scope>
    <source>
        <strain evidence="2 3">PU5-4</strain>
    </source>
</reference>
<accession>A0ABU8I2N9</accession>
<feature type="compositionally biased region" description="Low complexity" evidence="1">
    <location>
        <begin position="47"/>
        <end position="57"/>
    </location>
</feature>
<proteinExistence type="predicted"/>
<dbReference type="InterPro" id="IPR025245">
    <property type="entry name" value="DUF4197"/>
</dbReference>
<dbReference type="Pfam" id="PF13852">
    <property type="entry name" value="DUF4197"/>
    <property type="match status" value="1"/>
</dbReference>
<evidence type="ECO:0000313" key="3">
    <source>
        <dbReference type="Proteomes" id="UP001363035"/>
    </source>
</evidence>
<keyword evidence="3" id="KW-1185">Reference proteome</keyword>
<dbReference type="PROSITE" id="PS51257">
    <property type="entry name" value="PROKAR_LIPOPROTEIN"/>
    <property type="match status" value="1"/>
</dbReference>
<dbReference type="Proteomes" id="UP001363035">
    <property type="component" value="Unassembled WGS sequence"/>
</dbReference>